<evidence type="ECO:0000313" key="3">
    <source>
        <dbReference type="Proteomes" id="UP000005801"/>
    </source>
</evidence>
<dbReference type="AlphaFoldDB" id="A6GJ56"/>
<evidence type="ECO:0000256" key="1">
    <source>
        <dbReference type="SAM" id="Phobius"/>
    </source>
</evidence>
<keyword evidence="1" id="KW-0812">Transmembrane</keyword>
<dbReference type="OrthoDB" id="582306at2"/>
<protein>
    <recommendedName>
        <fullName evidence="4">Integral membrane protein</fullName>
    </recommendedName>
</protein>
<comment type="caution">
    <text evidence="2">The sequence shown here is derived from an EMBL/GenBank/DDBJ whole genome shotgun (WGS) entry which is preliminary data.</text>
</comment>
<name>A6GJ56_9BACT</name>
<gene>
    <name evidence="2" type="ORF">PPSIR1_16180</name>
</gene>
<dbReference type="InterPro" id="IPR046052">
    <property type="entry name" value="DUF6010"/>
</dbReference>
<feature type="transmembrane region" description="Helical" evidence="1">
    <location>
        <begin position="31"/>
        <end position="49"/>
    </location>
</feature>
<dbReference type="STRING" id="391625.PPSIR1_16180"/>
<feature type="transmembrane region" description="Helical" evidence="1">
    <location>
        <begin position="6"/>
        <end position="24"/>
    </location>
</feature>
<dbReference type="RefSeq" id="WP_006976742.1">
    <property type="nucleotide sequence ID" value="NZ_ABCS01000149.1"/>
</dbReference>
<dbReference type="Pfam" id="PF19473">
    <property type="entry name" value="DUF6010"/>
    <property type="match status" value="1"/>
</dbReference>
<keyword evidence="1" id="KW-1133">Transmembrane helix</keyword>
<keyword evidence="3" id="KW-1185">Reference proteome</keyword>
<dbReference type="eggNOG" id="ENOG502ZRV1">
    <property type="taxonomic scope" value="Bacteria"/>
</dbReference>
<dbReference type="Proteomes" id="UP000005801">
    <property type="component" value="Unassembled WGS sequence"/>
</dbReference>
<sequence length="139" mass="14709">MTVLDYLGPALAGLVFIALMSRVPMPARQRFNAVFVGGAGAAYLSGGGFGPWELAYVVPATAVAYLGLRDIRWIGVAWAMHTGWDVVHHLYGNPLWPFVASSSHGCAIMDAVIAVWFLLGAPTSFRAEAAVSSSLTPST</sequence>
<proteinExistence type="predicted"/>
<evidence type="ECO:0000313" key="2">
    <source>
        <dbReference type="EMBL" id="EDM74094.1"/>
    </source>
</evidence>
<accession>A6GJ56</accession>
<feature type="transmembrane region" description="Helical" evidence="1">
    <location>
        <begin position="95"/>
        <end position="119"/>
    </location>
</feature>
<dbReference type="EMBL" id="ABCS01000149">
    <property type="protein sequence ID" value="EDM74094.1"/>
    <property type="molecule type" value="Genomic_DNA"/>
</dbReference>
<evidence type="ECO:0008006" key="4">
    <source>
        <dbReference type="Google" id="ProtNLM"/>
    </source>
</evidence>
<keyword evidence="1" id="KW-0472">Membrane</keyword>
<reference evidence="2 3" key="1">
    <citation type="submission" date="2007-06" db="EMBL/GenBank/DDBJ databases">
        <authorList>
            <person name="Shimkets L."/>
            <person name="Ferriera S."/>
            <person name="Johnson J."/>
            <person name="Kravitz S."/>
            <person name="Beeson K."/>
            <person name="Sutton G."/>
            <person name="Rogers Y.-H."/>
            <person name="Friedman R."/>
            <person name="Frazier M."/>
            <person name="Venter J.C."/>
        </authorList>
    </citation>
    <scope>NUCLEOTIDE SEQUENCE [LARGE SCALE GENOMIC DNA]</scope>
    <source>
        <strain evidence="2 3">SIR-1</strain>
    </source>
</reference>
<organism evidence="2 3">
    <name type="scientific">Plesiocystis pacifica SIR-1</name>
    <dbReference type="NCBI Taxonomy" id="391625"/>
    <lineage>
        <taxon>Bacteria</taxon>
        <taxon>Pseudomonadati</taxon>
        <taxon>Myxococcota</taxon>
        <taxon>Polyangia</taxon>
        <taxon>Nannocystales</taxon>
        <taxon>Nannocystaceae</taxon>
        <taxon>Plesiocystis</taxon>
    </lineage>
</organism>